<dbReference type="PANTHER" id="PTHR30246:SF1">
    <property type="entry name" value="2-DEHYDRO-3-DEOXY-6-PHOSPHOGALACTONATE ALDOLASE-RELATED"/>
    <property type="match status" value="1"/>
</dbReference>
<evidence type="ECO:0000256" key="2">
    <source>
        <dbReference type="ARBA" id="ARBA00006906"/>
    </source>
</evidence>
<evidence type="ECO:0000256" key="5">
    <source>
        <dbReference type="ARBA" id="ARBA00023277"/>
    </source>
</evidence>
<protein>
    <submittedName>
        <fullName evidence="6">Bifunctional 4-hydroxy-2-oxoglutarate aldolase/2-dehydro-3-deoxy-phosphogluconate aldolase</fullName>
        <ecNumber evidence="6">4.1.2.14</ecNumber>
        <ecNumber evidence="6">4.1.3.16</ecNumber>
    </submittedName>
</protein>
<dbReference type="InterPro" id="IPR013785">
    <property type="entry name" value="Aldolase_TIM"/>
</dbReference>
<dbReference type="CDD" id="cd00452">
    <property type="entry name" value="KDPG_aldolase"/>
    <property type="match status" value="1"/>
</dbReference>
<dbReference type="NCBIfam" id="TIGR01182">
    <property type="entry name" value="eda"/>
    <property type="match status" value="1"/>
</dbReference>
<name>A0A938BMP7_9BACT</name>
<sequence length="217" mass="22604">MSKFADRAATLSELKDARVIGLVRTKDRGEGIALGRALMEGGIRAIEVSFTTPQAEEVIEVLAGDGTGLVGAGTVIQPQQAMAALAAGARFLIAPNQPKHLVPYCRDDGAVAILGGLTPHEIMTAIEAGADFVKVFPVRSMGGASYIRDISLPFPDLPLLVSGGVDHTNYLDFLEAGASLVVMGSGFIPAGLLAARNWPGVSRWIHETLFAGGVTAP</sequence>
<gene>
    <name evidence="6" type="primary">eda</name>
    <name evidence="6" type="ORF">FJZ00_05090</name>
</gene>
<accession>A0A938BMP7</accession>
<comment type="similarity">
    <text evidence="2">Belongs to the KHG/KDPG aldolase family.</text>
</comment>
<dbReference type="PANTHER" id="PTHR30246">
    <property type="entry name" value="2-KETO-3-DEOXY-6-PHOSPHOGLUCONATE ALDOLASE"/>
    <property type="match status" value="1"/>
</dbReference>
<dbReference type="AlphaFoldDB" id="A0A938BMP7"/>
<dbReference type="GO" id="GO:0008675">
    <property type="term" value="F:2-dehydro-3-deoxy-phosphogluconate aldolase activity"/>
    <property type="evidence" value="ECO:0007669"/>
    <property type="project" value="UniProtKB-EC"/>
</dbReference>
<dbReference type="InterPro" id="IPR000887">
    <property type="entry name" value="Aldlse_KDPG_KHG"/>
</dbReference>
<comment type="caution">
    <text evidence="6">The sequence shown here is derived from an EMBL/GenBank/DDBJ whole genome shotgun (WGS) entry which is preliminary data.</text>
</comment>
<reference evidence="6 7" key="1">
    <citation type="submission" date="2019-03" db="EMBL/GenBank/DDBJ databases">
        <title>Lake Tanganyika Metagenome-Assembled Genomes (MAGs).</title>
        <authorList>
            <person name="Tran P."/>
        </authorList>
    </citation>
    <scope>NUCLEOTIDE SEQUENCE [LARGE SCALE GENOMIC DNA]</scope>
    <source>
        <strain evidence="6">K_DeepCast_65m_m2_236</strain>
    </source>
</reference>
<dbReference type="Proteomes" id="UP000703893">
    <property type="component" value="Unassembled WGS sequence"/>
</dbReference>
<comment type="pathway">
    <text evidence="1">Carbohydrate acid metabolism.</text>
</comment>
<organism evidence="6 7">
    <name type="scientific">Candidatus Tanganyikabacteria bacterium</name>
    <dbReference type="NCBI Taxonomy" id="2961651"/>
    <lineage>
        <taxon>Bacteria</taxon>
        <taxon>Bacillati</taxon>
        <taxon>Candidatus Sericytochromatia</taxon>
        <taxon>Candidatus Tanganyikabacteria</taxon>
    </lineage>
</organism>
<dbReference type="EC" id="4.1.2.14" evidence="6"/>
<dbReference type="Pfam" id="PF01081">
    <property type="entry name" value="Aldolase"/>
    <property type="match status" value="1"/>
</dbReference>
<dbReference type="SUPFAM" id="SSF51569">
    <property type="entry name" value="Aldolase"/>
    <property type="match status" value="1"/>
</dbReference>
<dbReference type="EMBL" id="VGJX01000235">
    <property type="protein sequence ID" value="MBM3274503.1"/>
    <property type="molecule type" value="Genomic_DNA"/>
</dbReference>
<evidence type="ECO:0000313" key="6">
    <source>
        <dbReference type="EMBL" id="MBM3274503.1"/>
    </source>
</evidence>
<dbReference type="EC" id="4.1.3.16" evidence="6"/>
<evidence type="ECO:0000256" key="3">
    <source>
        <dbReference type="ARBA" id="ARBA00011233"/>
    </source>
</evidence>
<dbReference type="Gene3D" id="3.20.20.70">
    <property type="entry name" value="Aldolase class I"/>
    <property type="match status" value="1"/>
</dbReference>
<evidence type="ECO:0000256" key="4">
    <source>
        <dbReference type="ARBA" id="ARBA00023239"/>
    </source>
</evidence>
<keyword evidence="4 6" id="KW-0456">Lyase</keyword>
<comment type="subunit">
    <text evidence="3">Homotrimer.</text>
</comment>
<dbReference type="GO" id="GO:0008700">
    <property type="term" value="F:(R,S)-4-hydroxy-2-oxoglutarate aldolase activity"/>
    <property type="evidence" value="ECO:0007669"/>
    <property type="project" value="UniProtKB-EC"/>
</dbReference>
<keyword evidence="5" id="KW-0119">Carbohydrate metabolism</keyword>
<evidence type="ECO:0000313" key="7">
    <source>
        <dbReference type="Proteomes" id="UP000703893"/>
    </source>
</evidence>
<evidence type="ECO:0000256" key="1">
    <source>
        <dbReference type="ARBA" id="ARBA00004761"/>
    </source>
</evidence>
<proteinExistence type="inferred from homology"/>